<dbReference type="OrthoDB" id="9788724at2"/>
<dbReference type="PANTHER" id="PTHR31061">
    <property type="entry name" value="LD22376P"/>
    <property type="match status" value="1"/>
</dbReference>
<evidence type="ECO:0000313" key="4">
    <source>
        <dbReference type="Proteomes" id="UP000308149"/>
    </source>
</evidence>
<feature type="transmembrane region" description="Helical" evidence="1">
    <location>
        <begin position="254"/>
        <end position="273"/>
    </location>
</feature>
<dbReference type="RefSeq" id="WP_139716619.1">
    <property type="nucleotide sequence ID" value="NZ_CP040871.1"/>
</dbReference>
<dbReference type="Pfam" id="PF07786">
    <property type="entry name" value="HGSNAT_cat"/>
    <property type="match status" value="1"/>
</dbReference>
<name>A0A5B7ZRH2_9GAMM</name>
<keyword evidence="4" id="KW-1185">Reference proteome</keyword>
<evidence type="ECO:0000256" key="1">
    <source>
        <dbReference type="SAM" id="Phobius"/>
    </source>
</evidence>
<protein>
    <submittedName>
        <fullName evidence="3">DUF1624 domain-containing protein</fullName>
    </submittedName>
</protein>
<dbReference type="InterPro" id="IPR012429">
    <property type="entry name" value="HGSNAT_cat"/>
</dbReference>
<feature type="transmembrane region" description="Helical" evidence="1">
    <location>
        <begin position="285"/>
        <end position="309"/>
    </location>
</feature>
<feature type="transmembrane region" description="Helical" evidence="1">
    <location>
        <begin position="52"/>
        <end position="74"/>
    </location>
</feature>
<feature type="transmembrane region" description="Helical" evidence="1">
    <location>
        <begin position="329"/>
        <end position="350"/>
    </location>
</feature>
<feature type="domain" description="Heparan-alpha-glucosaminide N-acetyltransferase catalytic" evidence="2">
    <location>
        <begin position="8"/>
        <end position="219"/>
    </location>
</feature>
<dbReference type="KEGG" id="thes:FHQ07_09770"/>
<gene>
    <name evidence="3" type="ORF">FHQ07_09770</name>
</gene>
<feature type="transmembrane region" description="Helical" evidence="1">
    <location>
        <begin position="86"/>
        <end position="106"/>
    </location>
</feature>
<feature type="transmembrane region" description="Helical" evidence="1">
    <location>
        <begin position="224"/>
        <end position="242"/>
    </location>
</feature>
<keyword evidence="1" id="KW-0472">Membrane</keyword>
<keyword evidence="1" id="KW-1133">Transmembrane helix</keyword>
<dbReference type="EMBL" id="CP040871">
    <property type="protein sequence ID" value="QDA57568.1"/>
    <property type="molecule type" value="Genomic_DNA"/>
</dbReference>
<dbReference type="PANTHER" id="PTHR31061:SF24">
    <property type="entry name" value="LD22376P"/>
    <property type="match status" value="1"/>
</dbReference>
<reference evidence="3 4" key="1">
    <citation type="submission" date="2019-06" db="EMBL/GenBank/DDBJ databases">
        <title>Thermomonas aquatica sp. nov., isolated from an industrial wastewater treatment plant.</title>
        <authorList>
            <person name="Jeon J.H."/>
            <person name="Park D.-S."/>
        </authorList>
    </citation>
    <scope>NUCLEOTIDE SEQUENCE [LARGE SCALE GENOMIC DNA]</scope>
    <source>
        <strain evidence="3 4">SY21</strain>
    </source>
</reference>
<evidence type="ECO:0000313" key="3">
    <source>
        <dbReference type="EMBL" id="QDA57568.1"/>
    </source>
</evidence>
<dbReference type="Proteomes" id="UP000308149">
    <property type="component" value="Chromosome"/>
</dbReference>
<organism evidence="3 4">
    <name type="scientific">Thermomonas aquatica</name>
    <dbReference type="NCBI Taxonomy" id="2202149"/>
    <lineage>
        <taxon>Bacteria</taxon>
        <taxon>Pseudomonadati</taxon>
        <taxon>Pseudomonadota</taxon>
        <taxon>Gammaproteobacteria</taxon>
        <taxon>Lysobacterales</taxon>
        <taxon>Lysobacteraceae</taxon>
        <taxon>Thermomonas</taxon>
    </lineage>
</organism>
<proteinExistence type="predicted"/>
<sequence length="358" mass="38857">MSAARAPRFASVDALRGWAVAAMLLVNYPGDWSHVYAPLRHSQWNGCTPTDLVFPLFLFLVGVSTALAMHGLADDPALRRQALAKAWLRASRLALLGLALHALAMWAYDKPHFRPWGVLQRIGLCFGAAASAQLYLRPRGQWLAIAVLLLGYWALLATTGGTLPLDNVVSRVDAWMLGPRVYEFDAASGRGHDPEGLLSTLPAIASTLLGMRAGMLLRERDGRGLLPAGLAALAIGAAWALLLPWNKNLWTPSYAVWSAGWASLLLAACHALFDRRGWRPFGRSMGINAIVAYAGSWAMACVLERSGLFAAAYRGLLQPLLAPICGDEAASLAFAICFVGFWWVLAWGMARRGWRVVI</sequence>
<accession>A0A5B7ZRH2</accession>
<feature type="transmembrane region" description="Helical" evidence="1">
    <location>
        <begin position="143"/>
        <end position="163"/>
    </location>
</feature>
<dbReference type="AlphaFoldDB" id="A0A5B7ZRH2"/>
<evidence type="ECO:0000259" key="2">
    <source>
        <dbReference type="Pfam" id="PF07786"/>
    </source>
</evidence>
<keyword evidence="1" id="KW-0812">Transmembrane</keyword>